<evidence type="ECO:0000313" key="3">
    <source>
        <dbReference type="Proteomes" id="UP000234681"/>
    </source>
</evidence>
<evidence type="ECO:0000256" key="1">
    <source>
        <dbReference type="SAM" id="Phobius"/>
    </source>
</evidence>
<name>A6KJG1_RAT</name>
<sequence length="115" mass="13154">MSSPFLRNSLGYLILYFVCVRFYEIYYLPITMTGPEMLRFLNLRLGRVPASPDLIRSPEIPKGGNWGPLQGKQVATELRLRLNWPFLSLSHILLSKNRLLNIVTHTNVLPADGLE</sequence>
<keyword evidence="1" id="KW-0812">Transmembrane</keyword>
<organism evidence="2 3">
    <name type="scientific">Rattus norvegicus</name>
    <name type="common">Rat</name>
    <dbReference type="NCBI Taxonomy" id="10116"/>
    <lineage>
        <taxon>Eukaryota</taxon>
        <taxon>Metazoa</taxon>
        <taxon>Chordata</taxon>
        <taxon>Craniata</taxon>
        <taxon>Vertebrata</taxon>
        <taxon>Euteleostomi</taxon>
        <taxon>Mammalia</taxon>
        <taxon>Eutheria</taxon>
        <taxon>Euarchontoglires</taxon>
        <taxon>Glires</taxon>
        <taxon>Rodentia</taxon>
        <taxon>Myomorpha</taxon>
        <taxon>Muroidea</taxon>
        <taxon>Muridae</taxon>
        <taxon>Murinae</taxon>
        <taxon>Rattus</taxon>
    </lineage>
</organism>
<keyword evidence="1" id="KW-0472">Membrane</keyword>
<protein>
    <submittedName>
        <fullName evidence="2">RCG60339</fullName>
    </submittedName>
</protein>
<keyword evidence="1" id="KW-1133">Transmembrane helix</keyword>
<evidence type="ECO:0000313" key="2">
    <source>
        <dbReference type="EMBL" id="EDL78199.1"/>
    </source>
</evidence>
<gene>
    <name evidence="2" type="ORF">rCG_60339</name>
</gene>
<reference evidence="3" key="1">
    <citation type="submission" date="2005-09" db="EMBL/GenBank/DDBJ databases">
        <authorList>
            <person name="Mural R.J."/>
            <person name="Li P.W."/>
            <person name="Adams M.D."/>
            <person name="Amanatides P.G."/>
            <person name="Baden-Tillson H."/>
            <person name="Barnstead M."/>
            <person name="Chin S.H."/>
            <person name="Dew I."/>
            <person name="Evans C.A."/>
            <person name="Ferriera S."/>
            <person name="Flanigan M."/>
            <person name="Fosler C."/>
            <person name="Glodek A."/>
            <person name="Gu Z."/>
            <person name="Holt R.A."/>
            <person name="Jennings D."/>
            <person name="Kraft C.L."/>
            <person name="Lu F."/>
            <person name="Nguyen T."/>
            <person name="Nusskern D.R."/>
            <person name="Pfannkoch C.M."/>
            <person name="Sitter C."/>
            <person name="Sutton G.G."/>
            <person name="Venter J.C."/>
            <person name="Wang Z."/>
            <person name="Woodage T."/>
            <person name="Zheng X.H."/>
            <person name="Zhong F."/>
        </authorList>
    </citation>
    <scope>NUCLEOTIDE SEQUENCE [LARGE SCALE GENOMIC DNA]</scope>
    <source>
        <strain>BN</strain>
        <strain evidence="3">Sprague-Dawley</strain>
    </source>
</reference>
<dbReference type="Proteomes" id="UP000234681">
    <property type="component" value="Chromosome 5"/>
</dbReference>
<accession>A6KJG1</accession>
<proteinExistence type="predicted"/>
<feature type="transmembrane region" description="Helical" evidence="1">
    <location>
        <begin position="12"/>
        <end position="30"/>
    </location>
</feature>
<dbReference type="EMBL" id="CH474056">
    <property type="protein sequence ID" value="EDL78199.1"/>
    <property type="molecule type" value="Genomic_DNA"/>
</dbReference>
<dbReference type="AlphaFoldDB" id="A6KJG1"/>